<keyword evidence="11" id="KW-1185">Reference proteome</keyword>
<dbReference type="CDD" id="cd08297">
    <property type="entry name" value="CAD3"/>
    <property type="match status" value="1"/>
</dbReference>
<comment type="caution">
    <text evidence="10">The sequence shown here is derived from an EMBL/GenBank/DDBJ whole genome shotgun (WGS) entry which is preliminary data.</text>
</comment>
<keyword evidence="7" id="KW-0520">NAD</keyword>
<accession>A0AAD2HQ96</accession>
<keyword evidence="4" id="KW-0479">Metal-binding</keyword>
<feature type="compositionally biased region" description="Low complexity" evidence="8">
    <location>
        <begin position="44"/>
        <end position="54"/>
    </location>
</feature>
<feature type="region of interest" description="Disordered" evidence="8">
    <location>
        <begin position="30"/>
        <end position="55"/>
    </location>
</feature>
<sequence>MFHGGKIPAGCFVRYVIDYFTGVIPAPSLLNRTEPTPQTQMGDAPSESSAAAAPPSVPQHARAALIASFGPELTLTDSHPVVQPSALKPGQCLIKIDYAGVCHSDVHIIEGGWGPVDFPRVAGHEGMGRVVAIGANTVGSPVAVGDRVGIKWLATTCLNCEMCRTGNEPCCAIAKTMGHGYQVDGCYADYQVSYVDYVTPIPAELDSAAATPLLCAGVTIYKALKESNPKVGNWVAIPGAGGGLGHLGIQYAVAMGLRVIAIDTGEAKRDLCLALGAEKWIDFKESKDLVQDIQAAADGLGPHSAVIAASNPGPLDQAVHYIRPKGTIVAVGLPSGPVKMTVGVYTLIAKCITIVGSAVGSRQDAIEALALAARGKVKCQLVVRPFEQVNSCLSELSAQTVAGRIVLKM</sequence>
<dbReference type="PANTHER" id="PTHR42940:SF3">
    <property type="entry name" value="ALCOHOL DEHYDROGENASE 1-RELATED"/>
    <property type="match status" value="1"/>
</dbReference>
<feature type="domain" description="Enoyl reductase (ER)" evidence="9">
    <location>
        <begin position="70"/>
        <end position="407"/>
    </location>
</feature>
<dbReference type="InterPro" id="IPR036291">
    <property type="entry name" value="NAD(P)-bd_dom_sf"/>
</dbReference>
<dbReference type="GO" id="GO:0004022">
    <property type="term" value="F:alcohol dehydrogenase (NAD+) activity"/>
    <property type="evidence" value="ECO:0007669"/>
    <property type="project" value="UniProtKB-EC"/>
</dbReference>
<dbReference type="SMART" id="SM00829">
    <property type="entry name" value="PKS_ER"/>
    <property type="match status" value="1"/>
</dbReference>
<dbReference type="Gene3D" id="3.40.50.720">
    <property type="entry name" value="NAD(P)-binding Rossmann-like Domain"/>
    <property type="match status" value="1"/>
</dbReference>
<evidence type="ECO:0000313" key="11">
    <source>
        <dbReference type="Proteomes" id="UP001295794"/>
    </source>
</evidence>
<dbReference type="Proteomes" id="UP001295794">
    <property type="component" value="Unassembled WGS sequence"/>
</dbReference>
<keyword evidence="5" id="KW-0862">Zinc</keyword>
<dbReference type="SUPFAM" id="SSF50129">
    <property type="entry name" value="GroES-like"/>
    <property type="match status" value="1"/>
</dbReference>
<organism evidence="10 11">
    <name type="scientific">Mycena citricolor</name>
    <dbReference type="NCBI Taxonomy" id="2018698"/>
    <lineage>
        <taxon>Eukaryota</taxon>
        <taxon>Fungi</taxon>
        <taxon>Dikarya</taxon>
        <taxon>Basidiomycota</taxon>
        <taxon>Agaricomycotina</taxon>
        <taxon>Agaricomycetes</taxon>
        <taxon>Agaricomycetidae</taxon>
        <taxon>Agaricales</taxon>
        <taxon>Marasmiineae</taxon>
        <taxon>Mycenaceae</taxon>
        <taxon>Mycena</taxon>
    </lineage>
</organism>
<gene>
    <name evidence="10" type="ORF">MYCIT1_LOCUS28831</name>
</gene>
<dbReference type="InterPro" id="IPR013149">
    <property type="entry name" value="ADH-like_C"/>
</dbReference>
<dbReference type="GO" id="GO:0046872">
    <property type="term" value="F:metal ion binding"/>
    <property type="evidence" value="ECO:0007669"/>
    <property type="project" value="UniProtKB-KW"/>
</dbReference>
<dbReference type="EMBL" id="CAVNYO010000434">
    <property type="protein sequence ID" value="CAK5279034.1"/>
    <property type="molecule type" value="Genomic_DNA"/>
</dbReference>
<comment type="similarity">
    <text evidence="2">Belongs to the zinc-containing alcohol dehydrogenase family.</text>
</comment>
<dbReference type="GO" id="GO:0005737">
    <property type="term" value="C:cytoplasm"/>
    <property type="evidence" value="ECO:0007669"/>
    <property type="project" value="TreeGrafter"/>
</dbReference>
<evidence type="ECO:0000256" key="4">
    <source>
        <dbReference type="ARBA" id="ARBA00022723"/>
    </source>
</evidence>
<evidence type="ECO:0000313" key="10">
    <source>
        <dbReference type="EMBL" id="CAK5279034.1"/>
    </source>
</evidence>
<name>A0AAD2HQ96_9AGAR</name>
<protein>
    <recommendedName>
        <fullName evidence="3">alcohol dehydrogenase</fullName>
        <ecNumber evidence="3">1.1.1.1</ecNumber>
    </recommendedName>
</protein>
<evidence type="ECO:0000256" key="6">
    <source>
        <dbReference type="ARBA" id="ARBA00023002"/>
    </source>
</evidence>
<evidence type="ECO:0000256" key="3">
    <source>
        <dbReference type="ARBA" id="ARBA00013190"/>
    </source>
</evidence>
<dbReference type="InterPro" id="IPR020843">
    <property type="entry name" value="ER"/>
</dbReference>
<feature type="compositionally biased region" description="Polar residues" evidence="8">
    <location>
        <begin position="30"/>
        <end position="41"/>
    </location>
</feature>
<dbReference type="Gene3D" id="3.90.180.10">
    <property type="entry name" value="Medium-chain alcohol dehydrogenases, catalytic domain"/>
    <property type="match status" value="1"/>
</dbReference>
<dbReference type="AlphaFoldDB" id="A0AAD2HQ96"/>
<evidence type="ECO:0000256" key="1">
    <source>
        <dbReference type="ARBA" id="ARBA00001947"/>
    </source>
</evidence>
<evidence type="ECO:0000256" key="5">
    <source>
        <dbReference type="ARBA" id="ARBA00022833"/>
    </source>
</evidence>
<dbReference type="EC" id="1.1.1.1" evidence="3"/>
<dbReference type="PANTHER" id="PTHR42940">
    <property type="entry name" value="ALCOHOL DEHYDROGENASE 1-RELATED"/>
    <property type="match status" value="1"/>
</dbReference>
<comment type="cofactor">
    <cofactor evidence="1">
        <name>Zn(2+)</name>
        <dbReference type="ChEBI" id="CHEBI:29105"/>
    </cofactor>
</comment>
<dbReference type="InterPro" id="IPR011032">
    <property type="entry name" value="GroES-like_sf"/>
</dbReference>
<dbReference type="FunFam" id="3.40.50.720:FF:000039">
    <property type="entry name" value="Alcohol dehydrogenase AdhP"/>
    <property type="match status" value="1"/>
</dbReference>
<evidence type="ECO:0000256" key="8">
    <source>
        <dbReference type="SAM" id="MobiDB-lite"/>
    </source>
</evidence>
<evidence type="ECO:0000259" key="9">
    <source>
        <dbReference type="SMART" id="SM00829"/>
    </source>
</evidence>
<dbReference type="Pfam" id="PF00107">
    <property type="entry name" value="ADH_zinc_N"/>
    <property type="match status" value="1"/>
</dbReference>
<evidence type="ECO:0000256" key="7">
    <source>
        <dbReference type="ARBA" id="ARBA00023027"/>
    </source>
</evidence>
<reference evidence="10" key="1">
    <citation type="submission" date="2023-11" db="EMBL/GenBank/DDBJ databases">
        <authorList>
            <person name="De Vega J J."/>
            <person name="De Vega J J."/>
        </authorList>
    </citation>
    <scope>NUCLEOTIDE SEQUENCE</scope>
</reference>
<evidence type="ECO:0000256" key="2">
    <source>
        <dbReference type="ARBA" id="ARBA00008072"/>
    </source>
</evidence>
<keyword evidence="6" id="KW-0560">Oxidoreductase</keyword>
<dbReference type="InterPro" id="IPR013154">
    <property type="entry name" value="ADH-like_N"/>
</dbReference>
<dbReference type="SUPFAM" id="SSF51735">
    <property type="entry name" value="NAD(P)-binding Rossmann-fold domains"/>
    <property type="match status" value="1"/>
</dbReference>
<proteinExistence type="inferred from homology"/>
<dbReference type="Pfam" id="PF08240">
    <property type="entry name" value="ADH_N"/>
    <property type="match status" value="1"/>
</dbReference>